<dbReference type="RefSeq" id="WP_126795433.1">
    <property type="nucleotide sequence ID" value="NZ_CP060720.1"/>
</dbReference>
<keyword evidence="4" id="KW-1185">Reference proteome</keyword>
<accession>A0A430AVC1</accession>
<gene>
    <name evidence="3" type="ORF">CBF28_11570</name>
</gene>
<reference evidence="3 4" key="1">
    <citation type="submission" date="2017-05" db="EMBL/GenBank/DDBJ databases">
        <title>Vagococcus spp. assemblies.</title>
        <authorList>
            <person name="Gulvik C.A."/>
        </authorList>
    </citation>
    <scope>NUCLEOTIDE SEQUENCE [LARGE SCALE GENOMIC DNA]</scope>
    <source>
        <strain evidence="3 4">SS1714</strain>
    </source>
</reference>
<evidence type="ECO:0000259" key="2">
    <source>
        <dbReference type="Pfam" id="PF17802"/>
    </source>
</evidence>
<evidence type="ECO:0000256" key="1">
    <source>
        <dbReference type="SAM" id="Phobius"/>
    </source>
</evidence>
<dbReference type="InterPro" id="IPR013783">
    <property type="entry name" value="Ig-like_fold"/>
</dbReference>
<proteinExistence type="predicted"/>
<protein>
    <recommendedName>
        <fullName evidence="2">SpaA-like prealbumin fold domain-containing protein</fullName>
    </recommendedName>
</protein>
<keyword evidence="1" id="KW-0812">Transmembrane</keyword>
<comment type="caution">
    <text evidence="3">The sequence shown here is derived from an EMBL/GenBank/DDBJ whole genome shotgun (WGS) entry which is preliminary data.</text>
</comment>
<dbReference type="GeneID" id="95579219"/>
<dbReference type="InterPro" id="IPR041033">
    <property type="entry name" value="SpaA_PFL_dom_1"/>
</dbReference>
<dbReference type="Proteomes" id="UP000288028">
    <property type="component" value="Unassembled WGS sequence"/>
</dbReference>
<sequence length="339" mass="38923">MKRLILWFSLFLFSLISISTLEVRAEEQVAIHFKHNNQSANNTSFSIYGLSKKEYNEALSQKVETSTKKTRDYLEKNQIEKMQEFLVDDSNQAILYLPKNRLGEPAFYVILQNQPEASKESEDELYEALPNYISFEALEEMTMLVETKPVSLTPTAYFFKYSSGSYQKPLENAIFIFYRMNAKNEKEYLTQVESTSWQVLTNKQEAMRLKSDSNGLVMLPHIILPVGTYYFEEIEAPLGFSITAESKKIPLVVSNKDQENIQMTLNHEILESKIAGELPKKVINQATPKVLNEPVTTSKEIPKIRLLPKTGESVFAFSSLGLIMMFVALKYMKRGKENE</sequence>
<keyword evidence="1" id="KW-0472">Membrane</keyword>
<dbReference type="Pfam" id="PF17802">
    <property type="entry name" value="SpaA"/>
    <property type="match status" value="1"/>
</dbReference>
<feature type="domain" description="SpaA-like prealbumin fold" evidence="2">
    <location>
        <begin position="167"/>
        <end position="264"/>
    </location>
</feature>
<keyword evidence="1" id="KW-1133">Transmembrane helix</keyword>
<dbReference type="EMBL" id="NGKB01000012">
    <property type="protein sequence ID" value="RSU12003.1"/>
    <property type="molecule type" value="Genomic_DNA"/>
</dbReference>
<evidence type="ECO:0000313" key="4">
    <source>
        <dbReference type="Proteomes" id="UP000288028"/>
    </source>
</evidence>
<organism evidence="3 4">
    <name type="scientific">Vagococcus carniphilus</name>
    <dbReference type="NCBI Taxonomy" id="218144"/>
    <lineage>
        <taxon>Bacteria</taxon>
        <taxon>Bacillati</taxon>
        <taxon>Bacillota</taxon>
        <taxon>Bacilli</taxon>
        <taxon>Lactobacillales</taxon>
        <taxon>Enterococcaceae</taxon>
        <taxon>Vagococcus</taxon>
    </lineage>
</organism>
<feature type="transmembrane region" description="Helical" evidence="1">
    <location>
        <begin position="314"/>
        <end position="332"/>
    </location>
</feature>
<evidence type="ECO:0000313" key="3">
    <source>
        <dbReference type="EMBL" id="RSU12003.1"/>
    </source>
</evidence>
<dbReference type="OrthoDB" id="2326665at2"/>
<dbReference type="AlphaFoldDB" id="A0A430AVC1"/>
<name>A0A430AVC1_9ENTE</name>
<dbReference type="Gene3D" id="2.60.40.10">
    <property type="entry name" value="Immunoglobulins"/>
    <property type="match status" value="1"/>
</dbReference>